<proteinExistence type="predicted"/>
<gene>
    <name evidence="1" type="ORF">GO755_00355</name>
</gene>
<comment type="caution">
    <text evidence="1">The sequence shown here is derived from an EMBL/GenBank/DDBJ whole genome shotgun (WGS) entry which is preliminary data.</text>
</comment>
<name>A0A7K1S3R2_9BACT</name>
<dbReference type="Proteomes" id="UP000436006">
    <property type="component" value="Unassembled WGS sequence"/>
</dbReference>
<organism evidence="1 2">
    <name type="scientific">Spirosoma arboris</name>
    <dbReference type="NCBI Taxonomy" id="2682092"/>
    <lineage>
        <taxon>Bacteria</taxon>
        <taxon>Pseudomonadati</taxon>
        <taxon>Bacteroidota</taxon>
        <taxon>Cytophagia</taxon>
        <taxon>Cytophagales</taxon>
        <taxon>Cytophagaceae</taxon>
        <taxon>Spirosoma</taxon>
    </lineage>
</organism>
<dbReference type="RefSeq" id="WP_157582585.1">
    <property type="nucleotide sequence ID" value="NZ_WPIN01000001.1"/>
</dbReference>
<keyword evidence="2" id="KW-1185">Reference proteome</keyword>
<reference evidence="1 2" key="1">
    <citation type="submission" date="2019-12" db="EMBL/GenBank/DDBJ databases">
        <title>Spirosoma sp. HMF4905 genome sequencing and assembly.</title>
        <authorList>
            <person name="Kang H."/>
            <person name="Cha I."/>
            <person name="Kim H."/>
            <person name="Joh K."/>
        </authorList>
    </citation>
    <scope>NUCLEOTIDE SEQUENCE [LARGE SCALE GENOMIC DNA]</scope>
    <source>
        <strain evidence="1 2">HMF4905</strain>
    </source>
</reference>
<dbReference type="AlphaFoldDB" id="A0A7K1S3R2"/>
<dbReference type="EMBL" id="WPIN01000001">
    <property type="protein sequence ID" value="MVM28462.1"/>
    <property type="molecule type" value="Genomic_DNA"/>
</dbReference>
<accession>A0A7K1S3R2</accession>
<sequence length="358" mass="40383">MKTINYAKAACLTLVLVLTFVTGWEVYWRQKDYVLAYNDDESLWAYTRKQIYLSSPARPVLIGSSRIKFDLSLATWQRITGEKPIQLSLVGTSPRPVLTDLGNDPNFKGILLIDVTEGLFFTPTGAFPEKEADKRVAAYPNWSLSQQISFQINRVLEANFLFLDDLNLTLSSLLHLLPIPPRPGTWGGPRFPYEFAINGFDRQTKMSDAFIADTSIQNTVKREWLEIEGHVPKGAIAGPPLVDILAQTKRSVEQIRARGGQVLFIRTPSDGPIYAGEKQTYPRAQYWDRLLAYTQTPGIYFSDYPALTRFTCPEWSHLAPKDAARFTQDLIPIIEQKMGWSLQRNSPASLSKTSSSTL</sequence>
<evidence type="ECO:0000313" key="2">
    <source>
        <dbReference type="Proteomes" id="UP000436006"/>
    </source>
</evidence>
<protein>
    <submittedName>
        <fullName evidence="1">Uncharacterized protein</fullName>
    </submittedName>
</protein>
<evidence type="ECO:0000313" key="1">
    <source>
        <dbReference type="EMBL" id="MVM28462.1"/>
    </source>
</evidence>